<feature type="binding site" evidence="12">
    <location>
        <position position="89"/>
    </location>
    <ligand>
        <name>cyanocob(III)alamin</name>
        <dbReference type="ChEBI" id="CHEBI:17439"/>
    </ligand>
</feature>
<reference evidence="17" key="1">
    <citation type="submission" date="2020-09" db="EMBL/GenBank/DDBJ databases">
        <authorList>
            <person name="Palma L."/>
            <person name="Caballero P."/>
            <person name="Berry C."/>
            <person name="Del Valle E."/>
        </authorList>
    </citation>
    <scope>NUCLEOTIDE SEQUENCE</scope>
    <source>
        <strain evidence="17">M</strain>
    </source>
</reference>
<keyword evidence="11 12" id="KW-0998">Cell outer membrane</keyword>
<feature type="binding site" evidence="12">
    <location>
        <position position="203"/>
    </location>
    <ligand>
        <name>Ca(2+)</name>
        <dbReference type="ChEBI" id="CHEBI:29108"/>
        <label>1</label>
    </ligand>
</feature>
<keyword evidence="2 12" id="KW-0813">Transport</keyword>
<keyword evidence="5 12" id="KW-0732">Signal</keyword>
<feature type="binding site" evidence="12">
    <location>
        <position position="215"/>
    </location>
    <ligand>
        <name>Ca(2+)</name>
        <dbReference type="ChEBI" id="CHEBI:29108"/>
        <label>1</label>
    </ligand>
</feature>
<keyword evidence="10 12" id="KW-0472">Membrane</keyword>
<comment type="caution">
    <text evidence="17">The sequence shown here is derived from an EMBL/GenBank/DDBJ whole genome shotgun (WGS) entry which is preliminary data.</text>
</comment>
<evidence type="ECO:0000256" key="12">
    <source>
        <dbReference type="HAMAP-Rule" id="MF_01531"/>
    </source>
</evidence>
<dbReference type="GO" id="GO:0015288">
    <property type="term" value="F:porin activity"/>
    <property type="evidence" value="ECO:0007669"/>
    <property type="project" value="UniProtKB-KW"/>
</dbReference>
<dbReference type="AlphaFoldDB" id="A0AAW3YQW7"/>
<comment type="similarity">
    <text evidence="12">Belongs to the TonB-dependent receptor family. BtuB (TC 1.B.14.3.1) subfamily.</text>
</comment>
<dbReference type="GO" id="GO:0046930">
    <property type="term" value="C:pore complex"/>
    <property type="evidence" value="ECO:0007669"/>
    <property type="project" value="UniProtKB-KW"/>
</dbReference>
<evidence type="ECO:0000256" key="11">
    <source>
        <dbReference type="ARBA" id="ARBA00023237"/>
    </source>
</evidence>
<dbReference type="InterPro" id="IPR037066">
    <property type="entry name" value="Plug_dom_sf"/>
</dbReference>
<keyword evidence="12" id="KW-0479">Metal-binding</keyword>
<dbReference type="Pfam" id="PF07715">
    <property type="entry name" value="Plug"/>
    <property type="match status" value="1"/>
</dbReference>
<dbReference type="FunFam" id="2.170.130.10:FF:000002">
    <property type="entry name" value="Vitamin B12 transporter BtuB"/>
    <property type="match status" value="1"/>
</dbReference>
<dbReference type="Gene3D" id="2.170.130.10">
    <property type="entry name" value="TonB-dependent receptor, plug domain"/>
    <property type="match status" value="1"/>
</dbReference>
<evidence type="ECO:0000313" key="17">
    <source>
        <dbReference type="EMBL" id="MBD2800438.1"/>
    </source>
</evidence>
<evidence type="ECO:0000256" key="1">
    <source>
        <dbReference type="ARBA" id="ARBA00004571"/>
    </source>
</evidence>
<feature type="binding site" evidence="12">
    <location>
        <position position="262"/>
    </location>
    <ligand>
        <name>Ca(2+)</name>
        <dbReference type="ChEBI" id="CHEBI:29108"/>
        <label>2</label>
    </ligand>
</feature>
<evidence type="ECO:0000256" key="13">
    <source>
        <dbReference type="PROSITE-ProRule" id="PRU01360"/>
    </source>
</evidence>
<feature type="short sequence motif" description="TonB C-terminal box" evidence="12 14">
    <location>
        <begin position="587"/>
        <end position="604"/>
    </location>
</feature>
<dbReference type="InterPro" id="IPR012910">
    <property type="entry name" value="Plug_dom"/>
</dbReference>
<feature type="binding site" evidence="12">
    <location>
        <position position="253"/>
    </location>
    <ligand>
        <name>Ca(2+)</name>
        <dbReference type="ChEBI" id="CHEBI:29108"/>
        <label>2</label>
    </ligand>
</feature>
<dbReference type="InterPro" id="IPR010917">
    <property type="entry name" value="TonB_rcpt_CS"/>
</dbReference>
<feature type="binding site" evidence="12">
    <location>
        <position position="255"/>
    </location>
    <ligand>
        <name>cyanocob(III)alamin</name>
        <dbReference type="ChEBI" id="CHEBI:17439"/>
    </ligand>
</feature>
<evidence type="ECO:0000256" key="8">
    <source>
        <dbReference type="ARBA" id="ARBA00023077"/>
    </source>
</evidence>
<evidence type="ECO:0000256" key="2">
    <source>
        <dbReference type="ARBA" id="ARBA00022448"/>
    </source>
</evidence>
<dbReference type="GO" id="GO:0009279">
    <property type="term" value="C:cell outer membrane"/>
    <property type="evidence" value="ECO:0007669"/>
    <property type="project" value="UniProtKB-SubCell"/>
</dbReference>
<keyword evidence="17" id="KW-0675">Receptor</keyword>
<dbReference type="Pfam" id="PF00593">
    <property type="entry name" value="TonB_dep_Rec_b-barrel"/>
    <property type="match status" value="1"/>
</dbReference>
<feature type="domain" description="TonB-dependent receptor plug" evidence="16">
    <location>
        <begin position="44"/>
        <end position="150"/>
    </location>
</feature>
<feature type="binding site" evidence="12">
    <location>
        <position position="310"/>
    </location>
    <ligand>
        <name>cyanocob(III)alamin</name>
        <dbReference type="ChEBI" id="CHEBI:17439"/>
    </ligand>
</feature>
<feature type="binding site" evidence="12">
    <location>
        <position position="219"/>
    </location>
    <ligand>
        <name>Ca(2+)</name>
        <dbReference type="ChEBI" id="CHEBI:29108"/>
        <label>1</label>
    </ligand>
</feature>
<organism evidence="17">
    <name type="scientific">Xenorhabdus szentirmaii</name>
    <dbReference type="NCBI Taxonomy" id="290112"/>
    <lineage>
        <taxon>Bacteria</taxon>
        <taxon>Pseudomonadati</taxon>
        <taxon>Pseudomonadota</taxon>
        <taxon>Gammaproteobacteria</taxon>
        <taxon>Enterobacterales</taxon>
        <taxon>Morganellaceae</taxon>
        <taxon>Xenorhabdus</taxon>
    </lineage>
</organism>
<dbReference type="InterPro" id="IPR000531">
    <property type="entry name" value="Beta-barrel_TonB"/>
</dbReference>
<accession>A0AAW3YQW7</accession>
<evidence type="ECO:0000256" key="4">
    <source>
        <dbReference type="ARBA" id="ARBA00022692"/>
    </source>
</evidence>
<dbReference type="PROSITE" id="PS01156">
    <property type="entry name" value="TONB_DEPENDENT_REC_2"/>
    <property type="match status" value="1"/>
</dbReference>
<dbReference type="SUPFAM" id="SSF56935">
    <property type="entry name" value="Porins"/>
    <property type="match status" value="1"/>
</dbReference>
<comment type="subcellular location">
    <subcellularLocation>
        <location evidence="1 12 13">Cell outer membrane</location>
        <topology evidence="1 12 13">Multi-pass membrane protein</topology>
    </subcellularLocation>
</comment>
<dbReference type="InterPro" id="IPR036942">
    <property type="entry name" value="Beta-barrel_TonB_sf"/>
</dbReference>
<name>A0AAW3YQW7_9GAMM</name>
<proteinExistence type="inferred from homology"/>
<feature type="binding site" evidence="12">
    <location>
        <position position="515"/>
    </location>
    <ligand>
        <name>cyanocob(III)alamin</name>
        <dbReference type="ChEBI" id="CHEBI:17439"/>
    </ligand>
</feature>
<dbReference type="InterPro" id="IPR010101">
    <property type="entry name" value="B12_transptr_BtuB"/>
</dbReference>
<evidence type="ECO:0000256" key="14">
    <source>
        <dbReference type="PROSITE-ProRule" id="PRU10144"/>
    </source>
</evidence>
<dbReference type="CDD" id="cd01347">
    <property type="entry name" value="ligand_gated_channel"/>
    <property type="match status" value="1"/>
</dbReference>
<dbReference type="PANTHER" id="PTHR30069:SF53">
    <property type="entry name" value="COLICIN I RECEPTOR-RELATED"/>
    <property type="match status" value="1"/>
</dbReference>
<dbReference type="GO" id="GO:0015420">
    <property type="term" value="F:ABC-type vitamin B12 transporter activity"/>
    <property type="evidence" value="ECO:0007669"/>
    <property type="project" value="InterPro"/>
</dbReference>
<dbReference type="EMBL" id="JACXBF010000172">
    <property type="protein sequence ID" value="MBD2800438.1"/>
    <property type="molecule type" value="Genomic_DNA"/>
</dbReference>
<protein>
    <recommendedName>
        <fullName evidence="12">Vitamin B12 transporter BtuB</fullName>
    </recommendedName>
    <alternativeName>
        <fullName evidence="12">Cobalamin receptor</fullName>
    </alternativeName>
    <alternativeName>
        <fullName evidence="12">Outer membrane cobalamin translocator</fullName>
    </alternativeName>
</protein>
<feature type="binding site" evidence="12">
    <location>
        <position position="254"/>
    </location>
    <ligand>
        <name>Ca(2+)</name>
        <dbReference type="ChEBI" id="CHEBI:29108"/>
        <label>2</label>
    </ligand>
</feature>
<dbReference type="Gene3D" id="2.40.170.20">
    <property type="entry name" value="TonB-dependent receptor, beta-barrel domain"/>
    <property type="match status" value="1"/>
</dbReference>
<evidence type="ECO:0000256" key="3">
    <source>
        <dbReference type="ARBA" id="ARBA00022452"/>
    </source>
</evidence>
<keyword evidence="8 12" id="KW-0798">TonB box</keyword>
<evidence type="ECO:0000256" key="7">
    <source>
        <dbReference type="ARBA" id="ARBA00023065"/>
    </source>
</evidence>
<feature type="binding site" evidence="12">
    <location>
        <position position="254"/>
    </location>
    <ligand>
        <name>Ca(2+)</name>
        <dbReference type="ChEBI" id="CHEBI:29108"/>
        <label>1</label>
    </ligand>
</feature>
<dbReference type="InterPro" id="IPR039426">
    <property type="entry name" value="TonB-dep_rcpt-like"/>
</dbReference>
<feature type="short sequence motif" description="TonB box" evidence="12">
    <location>
        <begin position="30"/>
        <end position="37"/>
    </location>
</feature>
<feature type="signal peptide" evidence="12">
    <location>
        <begin position="1"/>
        <end position="26"/>
    </location>
</feature>
<evidence type="ECO:0000259" key="15">
    <source>
        <dbReference type="Pfam" id="PF00593"/>
    </source>
</evidence>
<dbReference type="PROSITE" id="PS52016">
    <property type="entry name" value="TONB_DEPENDENT_REC_3"/>
    <property type="match status" value="1"/>
</dbReference>
<feature type="binding site" evidence="12">
    <location>
        <position position="219"/>
    </location>
    <ligand>
        <name>Ca(2+)</name>
        <dbReference type="ChEBI" id="CHEBI:29108"/>
        <label>2</label>
    </ligand>
</feature>
<dbReference type="RefSeq" id="WP_323868789.1">
    <property type="nucleotide sequence ID" value="NZ_JACXBF010000172.1"/>
</dbReference>
<evidence type="ECO:0000256" key="10">
    <source>
        <dbReference type="ARBA" id="ARBA00023136"/>
    </source>
</evidence>
<evidence type="ECO:0000256" key="9">
    <source>
        <dbReference type="ARBA" id="ARBA00023114"/>
    </source>
</evidence>
<comment type="function">
    <text evidence="12">Involved in the active translocation of vitamin B12 (cyanocobalamin) across the outer membrane to the periplasmic space. It derives its energy for transport by interacting with the trans-periplasmic membrane protein TonB.</text>
</comment>
<evidence type="ECO:0000256" key="5">
    <source>
        <dbReference type="ARBA" id="ARBA00022729"/>
    </source>
</evidence>
<feature type="binding site" evidence="12">
    <location>
        <position position="217"/>
    </location>
    <ligand>
        <name>Ca(2+)</name>
        <dbReference type="ChEBI" id="CHEBI:29108"/>
        <label>1</label>
    </ligand>
</feature>
<keyword evidence="3 12" id="KW-1134">Transmembrane beta strand</keyword>
<evidence type="ECO:0000259" key="16">
    <source>
        <dbReference type="Pfam" id="PF07715"/>
    </source>
</evidence>
<feature type="binding site" evidence="12">
    <location>
        <begin position="114"/>
        <end position="115"/>
    </location>
    <ligand>
        <name>cyanocob(III)alamin</name>
        <dbReference type="ChEBI" id="CHEBI:17439"/>
    </ligand>
</feature>
<dbReference type="NCBIfam" id="TIGR01779">
    <property type="entry name" value="TonB-B12"/>
    <property type="match status" value="1"/>
</dbReference>
<gene>
    <name evidence="12 17" type="primary">btuB</name>
    <name evidence="17" type="ORF">ID854_08180</name>
</gene>
<keyword evidence="7 12" id="KW-0406">Ion transport</keyword>
<dbReference type="PANTHER" id="PTHR30069">
    <property type="entry name" value="TONB-DEPENDENT OUTER MEMBRANE RECEPTOR"/>
    <property type="match status" value="1"/>
</dbReference>
<sequence precursor="true">MLNKKSILLPAVSVAVLSGWSDLATADNQDRLIVTANRFKQPVSSVLAPMTVITREEIDHWQSSSLVDVLRRLPGVDIAQNGGIGQSSSLFIRGTNSNHTLVLVDGILLNQADITGAADFGQIPIAMVQRIEYIRGARSAVYGSNAIGGVINIITKRESQGTTLNAGVGSNGYQNYNGSTQQKLGENTLLTSAAGYTYAKGFDVIVDGETGRERQPDRDGFMSKMLWLEIDHNFNEQASGFARVYGFNNRTAYDAWSKGDTDTRELFSRTYDAGFQFNQGRYSSQFIASYSHAKDYHHVTGDGRYGKNTSLSDSKQYNVQWGNVWQAGYGAISSGVDWKRESVAAGSNNTGEQKSVDNTGAYLTAQQKIHDFTLEGAVRSDHHSEYGWNTTWQTGASWEFIEGYRFITSYATAFKAPTLGQLYSQWGNESLKPEKSKQWEGGIEGVTGELNWRLSVYRNDIEQLINFANNRYENIGKAKIKGAEWTGTMDTGIFQHQLTLQYVDPRGGNNKRLARRAKQQVKYQLDWEAFNVDWGVSYQYIGQRNDQGHKLGGVSLWDVNASYPITDHLTIRARIANLFDKNYETAYGYHTPGREYYLTGSYNF</sequence>
<feature type="chain" id="PRO_5043063807" description="Vitamin B12 transporter BtuB" evidence="12">
    <location>
        <begin position="27"/>
        <end position="604"/>
    </location>
</feature>
<keyword evidence="6 12" id="KW-0106">Calcium</keyword>
<dbReference type="Proteomes" id="UP001193920">
    <property type="component" value="Unassembled WGS sequence"/>
</dbReference>
<dbReference type="HAMAP" id="MF_01531">
    <property type="entry name" value="BtuB"/>
    <property type="match status" value="1"/>
</dbReference>
<reference evidence="17" key="2">
    <citation type="journal article" date="2024" name="Toxins">
        <title>Genome Sequence Analysis of Native Xenorhabdus Strains Isolated from Entomopathogenic Nematodes in Argentina.</title>
        <authorList>
            <person name="Palma L."/>
            <person name="Frizzo L."/>
            <person name="Kaiser S."/>
            <person name="Berry C."/>
            <person name="Caballero P."/>
            <person name="Bode H.B."/>
            <person name="Del Valle E.E."/>
        </authorList>
    </citation>
    <scope>NUCLEOTIDE SEQUENCE</scope>
    <source>
        <strain evidence="17">M</strain>
    </source>
</reference>
<keyword evidence="4 12" id="KW-0812">Transmembrane</keyword>
<dbReference type="NCBIfam" id="NF007926">
    <property type="entry name" value="PRK10641.1"/>
    <property type="match status" value="1"/>
</dbReference>
<evidence type="ECO:0000256" key="6">
    <source>
        <dbReference type="ARBA" id="ARBA00022837"/>
    </source>
</evidence>
<feature type="binding site" evidence="12">
    <location>
        <position position="96"/>
    </location>
    <ligand>
        <name>cyanocob(III)alamin</name>
        <dbReference type="ChEBI" id="CHEBI:17439"/>
    </ligand>
</feature>
<dbReference type="GO" id="GO:0046872">
    <property type="term" value="F:metal ion binding"/>
    <property type="evidence" value="ECO:0007669"/>
    <property type="project" value="UniProtKB-KW"/>
</dbReference>
<dbReference type="GO" id="GO:0006811">
    <property type="term" value="P:monoatomic ion transport"/>
    <property type="evidence" value="ECO:0007669"/>
    <property type="project" value="UniProtKB-KW"/>
</dbReference>
<feature type="domain" description="TonB-dependent receptor-like beta-barrel" evidence="15">
    <location>
        <begin position="239"/>
        <end position="578"/>
    </location>
</feature>
<comment type="caution">
    <text evidence="12">Lacks conserved residue(s) required for the propagation of feature annotation.</text>
</comment>
<feature type="binding site" evidence="12">
    <location>
        <position position="217"/>
    </location>
    <ligand>
        <name>Ca(2+)</name>
        <dbReference type="ChEBI" id="CHEBI:29108"/>
        <label>2</label>
    </ligand>
</feature>
<keyword evidence="9 12" id="KW-0626">Porin</keyword>